<feature type="domain" description="GmrSD restriction endonucleases C-terminal" evidence="2">
    <location>
        <begin position="13"/>
        <end position="65"/>
    </location>
</feature>
<name>A0A8J3U315_9ACTN</name>
<protein>
    <recommendedName>
        <fullName evidence="2">GmrSD restriction endonucleases C-terminal domain-containing protein</fullName>
    </recommendedName>
</protein>
<feature type="region of interest" description="Disordered" evidence="1">
    <location>
        <begin position="55"/>
        <end position="99"/>
    </location>
</feature>
<dbReference type="AlphaFoldDB" id="A0A8J3U315"/>
<organism evidence="3 4">
    <name type="scientific">Planotetraspora phitsanulokensis</name>
    <dbReference type="NCBI Taxonomy" id="575192"/>
    <lineage>
        <taxon>Bacteria</taxon>
        <taxon>Bacillati</taxon>
        <taxon>Actinomycetota</taxon>
        <taxon>Actinomycetes</taxon>
        <taxon>Streptosporangiales</taxon>
        <taxon>Streptosporangiaceae</taxon>
        <taxon>Planotetraspora</taxon>
    </lineage>
</organism>
<keyword evidence="4" id="KW-1185">Reference proteome</keyword>
<dbReference type="EMBL" id="BOOP01000008">
    <property type="protein sequence ID" value="GII37052.1"/>
    <property type="molecule type" value="Genomic_DNA"/>
</dbReference>
<evidence type="ECO:0000313" key="3">
    <source>
        <dbReference type="EMBL" id="GII37052.1"/>
    </source>
</evidence>
<dbReference type="InterPro" id="IPR011089">
    <property type="entry name" value="GmrSD_C"/>
</dbReference>
<dbReference type="Proteomes" id="UP000622547">
    <property type="component" value="Unassembled WGS sequence"/>
</dbReference>
<evidence type="ECO:0000256" key="1">
    <source>
        <dbReference type="SAM" id="MobiDB-lite"/>
    </source>
</evidence>
<evidence type="ECO:0000313" key="4">
    <source>
        <dbReference type="Proteomes" id="UP000622547"/>
    </source>
</evidence>
<comment type="caution">
    <text evidence="3">The sequence shown here is derived from an EMBL/GenBank/DDBJ whole genome shotgun (WGS) entry which is preliminary data.</text>
</comment>
<reference evidence="3 4" key="1">
    <citation type="submission" date="2021-01" db="EMBL/GenBank/DDBJ databases">
        <title>Whole genome shotgun sequence of Planotetraspora phitsanulokensis NBRC 104273.</title>
        <authorList>
            <person name="Komaki H."/>
            <person name="Tamura T."/>
        </authorList>
    </citation>
    <scope>NUCLEOTIDE SEQUENCE [LARGE SCALE GENOMIC DNA]</scope>
    <source>
        <strain evidence="3 4">NBRC 104273</strain>
    </source>
</reference>
<sequence length="99" mass="11556">MKAELPSLKLYGYIRQTRLRVVLEAIEKKLRTKFHEDVELPAKLEIEHVMPQSWQTHWNPEPRLTPVQAADRDPTHPDPWQPHPGCKEPQRCSVESAVD</sequence>
<dbReference type="Pfam" id="PF07510">
    <property type="entry name" value="GmrSD_C"/>
    <property type="match status" value="1"/>
</dbReference>
<gene>
    <name evidence="3" type="ORF">Pph01_20550</name>
</gene>
<evidence type="ECO:0000259" key="2">
    <source>
        <dbReference type="Pfam" id="PF07510"/>
    </source>
</evidence>
<proteinExistence type="predicted"/>
<accession>A0A8J3U315</accession>